<evidence type="ECO:0000256" key="2">
    <source>
        <dbReference type="ARBA" id="ARBA00023125"/>
    </source>
</evidence>
<reference evidence="5 6" key="1">
    <citation type="journal article" date="2015" name="Genome Announc.">
        <title>Expanding the biotechnology potential of lactobacilli through comparative genomics of 213 strains and associated genera.</title>
        <authorList>
            <person name="Sun Z."/>
            <person name="Harris H.M."/>
            <person name="McCann A."/>
            <person name="Guo C."/>
            <person name="Argimon S."/>
            <person name="Zhang W."/>
            <person name="Yang X."/>
            <person name="Jeffery I.B."/>
            <person name="Cooney J.C."/>
            <person name="Kagawa T.F."/>
            <person name="Liu W."/>
            <person name="Song Y."/>
            <person name="Salvetti E."/>
            <person name="Wrobel A."/>
            <person name="Rasinkangas P."/>
            <person name="Parkhill J."/>
            <person name="Rea M.C."/>
            <person name="O'Sullivan O."/>
            <person name="Ritari J."/>
            <person name="Douillard F.P."/>
            <person name="Paul Ross R."/>
            <person name="Yang R."/>
            <person name="Briner A.E."/>
            <person name="Felis G.E."/>
            <person name="de Vos W.M."/>
            <person name="Barrangou R."/>
            <person name="Klaenhammer T.R."/>
            <person name="Caufield P.W."/>
            <person name="Cui Y."/>
            <person name="Zhang H."/>
            <person name="O'Toole P.W."/>
        </authorList>
    </citation>
    <scope>NUCLEOTIDE SEQUENCE [LARGE SCALE GENOMIC DNA]</scope>
    <source>
        <strain evidence="5 6">DSM 19519</strain>
    </source>
</reference>
<sequence>MADASFIHEIVKPTDPLSVWLYLHNERNVIFVAPHWHQGIEISYTVFGSIDDFVINQKHFTTSGGRVLVINSQELHSVYARRNDKSEALSIIFPYAFVNRLCPQIENQVININDTDTFNSIEKEAYIKLQTSLFEMYLVMKSDDKYKNLKLEASSIKVLQLLIQYFAKSKNEYNRKDGTKEFVVNRIQMITKFVHENYYKRISLDEIASEVNISKVYLTKFFKKYMNLTVGQYITNVRVQKAYYDLIGKAGNLTQIASKNGFSTTRAMNKAFIGIYGKNAFTIYKENNN</sequence>
<keyword evidence="1" id="KW-0805">Transcription regulation</keyword>
<dbReference type="STRING" id="1423759.FC92_GL001912"/>
<dbReference type="Proteomes" id="UP000051448">
    <property type="component" value="Unassembled WGS sequence"/>
</dbReference>
<gene>
    <name evidence="5" type="ORF">FC92_GL001912</name>
</gene>
<dbReference type="GeneID" id="98310787"/>
<dbReference type="Pfam" id="PF12833">
    <property type="entry name" value="HTH_18"/>
    <property type="match status" value="1"/>
</dbReference>
<dbReference type="Gene3D" id="2.60.120.10">
    <property type="entry name" value="Jelly Rolls"/>
    <property type="match status" value="1"/>
</dbReference>
<dbReference type="SUPFAM" id="SSF46689">
    <property type="entry name" value="Homeodomain-like"/>
    <property type="match status" value="1"/>
</dbReference>
<dbReference type="InterPro" id="IPR009057">
    <property type="entry name" value="Homeodomain-like_sf"/>
</dbReference>
<keyword evidence="2" id="KW-0238">DNA-binding</keyword>
<dbReference type="Pfam" id="PF02311">
    <property type="entry name" value="AraC_binding"/>
    <property type="match status" value="1"/>
</dbReference>
<evidence type="ECO:0000256" key="1">
    <source>
        <dbReference type="ARBA" id="ARBA00023015"/>
    </source>
</evidence>
<dbReference type="InterPro" id="IPR011051">
    <property type="entry name" value="RmlC_Cupin_sf"/>
</dbReference>
<dbReference type="InterPro" id="IPR014710">
    <property type="entry name" value="RmlC-like_jellyroll"/>
</dbReference>
<feature type="domain" description="HTH araC/xylS-type" evidence="4">
    <location>
        <begin position="188"/>
        <end position="286"/>
    </location>
</feature>
<comment type="caution">
    <text evidence="5">The sequence shown here is derived from an EMBL/GenBank/DDBJ whole genome shotgun (WGS) entry which is preliminary data.</text>
</comment>
<protein>
    <submittedName>
        <fullName evidence="5">Transcription regulator</fullName>
    </submittedName>
</protein>
<dbReference type="EMBL" id="AZDX01000006">
    <property type="protein sequence ID" value="KRL07522.1"/>
    <property type="molecule type" value="Genomic_DNA"/>
</dbReference>
<evidence type="ECO:0000256" key="3">
    <source>
        <dbReference type="ARBA" id="ARBA00023163"/>
    </source>
</evidence>
<dbReference type="GO" id="GO:0003700">
    <property type="term" value="F:DNA-binding transcription factor activity"/>
    <property type="evidence" value="ECO:0007669"/>
    <property type="project" value="InterPro"/>
</dbReference>
<keyword evidence="3" id="KW-0804">Transcription</keyword>
<dbReference type="OrthoDB" id="2211832at2"/>
<dbReference type="Gene3D" id="1.10.10.60">
    <property type="entry name" value="Homeodomain-like"/>
    <property type="match status" value="1"/>
</dbReference>
<dbReference type="PANTHER" id="PTHR43280">
    <property type="entry name" value="ARAC-FAMILY TRANSCRIPTIONAL REGULATOR"/>
    <property type="match status" value="1"/>
</dbReference>
<evidence type="ECO:0000313" key="5">
    <source>
        <dbReference type="EMBL" id="KRL07522.1"/>
    </source>
</evidence>
<dbReference type="GO" id="GO:0043565">
    <property type="term" value="F:sequence-specific DNA binding"/>
    <property type="evidence" value="ECO:0007669"/>
    <property type="project" value="InterPro"/>
</dbReference>
<proteinExistence type="predicted"/>
<dbReference type="InterPro" id="IPR018060">
    <property type="entry name" value="HTH_AraC"/>
</dbReference>
<dbReference type="SMART" id="SM00342">
    <property type="entry name" value="HTH_ARAC"/>
    <property type="match status" value="1"/>
</dbReference>
<dbReference type="InterPro" id="IPR003313">
    <property type="entry name" value="AraC-bd"/>
</dbReference>
<dbReference type="PATRIC" id="fig|1423759.3.peg.1996"/>
<evidence type="ECO:0000313" key="6">
    <source>
        <dbReference type="Proteomes" id="UP000051448"/>
    </source>
</evidence>
<organism evidence="5 6">
    <name type="scientific">Liquorilactobacillus hordei DSM 19519</name>
    <dbReference type="NCBI Taxonomy" id="1423759"/>
    <lineage>
        <taxon>Bacteria</taxon>
        <taxon>Bacillati</taxon>
        <taxon>Bacillota</taxon>
        <taxon>Bacilli</taxon>
        <taxon>Lactobacillales</taxon>
        <taxon>Lactobacillaceae</taxon>
        <taxon>Liquorilactobacillus</taxon>
    </lineage>
</organism>
<keyword evidence="6" id="KW-1185">Reference proteome</keyword>
<name>A0A0R1MQL7_9LACO</name>
<evidence type="ECO:0000259" key="4">
    <source>
        <dbReference type="PROSITE" id="PS01124"/>
    </source>
</evidence>
<dbReference type="PANTHER" id="PTHR43280:SF34">
    <property type="entry name" value="ARAC-FAMILY TRANSCRIPTIONAL REGULATOR"/>
    <property type="match status" value="1"/>
</dbReference>
<dbReference type="PROSITE" id="PS01124">
    <property type="entry name" value="HTH_ARAC_FAMILY_2"/>
    <property type="match status" value="1"/>
</dbReference>
<dbReference type="RefSeq" id="WP_057869155.1">
    <property type="nucleotide sequence ID" value="NZ_AZDX01000006.1"/>
</dbReference>
<accession>A0A0R1MQL7</accession>
<dbReference type="AlphaFoldDB" id="A0A0R1MQL7"/>
<dbReference type="SUPFAM" id="SSF51182">
    <property type="entry name" value="RmlC-like cupins"/>
    <property type="match status" value="1"/>
</dbReference>